<dbReference type="EC" id="1.6.99.-" evidence="8"/>
<evidence type="ECO:0000256" key="3">
    <source>
        <dbReference type="ARBA" id="ARBA00022630"/>
    </source>
</evidence>
<dbReference type="Pfam" id="PF22366">
    <property type="entry name" value="NDH2_C"/>
    <property type="match status" value="1"/>
</dbReference>
<dbReference type="PANTHER" id="PTHR42913">
    <property type="entry name" value="APOPTOSIS-INDUCING FACTOR 1"/>
    <property type="match status" value="1"/>
</dbReference>
<dbReference type="InterPro" id="IPR051169">
    <property type="entry name" value="NADH-Q_oxidoreductase"/>
</dbReference>
<sequence length="442" mass="47350">MVTDRKPAPLPRVVIIGGGFGGLTCARALRRAPVSVTLVDRSNHHLFQPLLYQVATGGLSPANIAAPLRSIFHRQQNATVLQGEVVGFNLPAKRVLLADGTLNYDWLVVATGATHSYFGKDEWAPAAPGLKTLDDATDIRARVLRAFEQAERIDDLQEQRRLLTFVVVGAGPTGVELAGALAELSRHTLKGDFRRINPADARLVLIEAGPRVLGPYDPTLSAKAAAYLHRLGVTVLTQKTVTRIDARGVVVRDAAAEEAIPAATVLWAAGVQSSPLAQRLAEAAGLETDRAGRVPVGADLSLGAHANVLVLGDMASCVGKGGKPLPGVAPVAIQQGSHAAAMIRRRLRSQPSTPFRYYDYGSMATIGRSAAVVSMGRLKFAGYFAWLTWLFVHLMQLVSFENRVLVLFQWAWSYLTRGRSAWLITGKDTRPTASAAAPSPTP</sequence>
<evidence type="ECO:0000256" key="1">
    <source>
        <dbReference type="ARBA" id="ARBA00001974"/>
    </source>
</evidence>
<name>A0A5C5WCI2_9BACT</name>
<comment type="similarity">
    <text evidence="2">Belongs to the NADH dehydrogenase family.</text>
</comment>
<keyword evidence="4" id="KW-0274">FAD</keyword>
<comment type="cofactor">
    <cofactor evidence="1">
        <name>FAD</name>
        <dbReference type="ChEBI" id="CHEBI:57692"/>
    </cofactor>
</comment>
<dbReference type="PRINTS" id="PR00411">
    <property type="entry name" value="PNDRDTASEI"/>
</dbReference>
<dbReference type="Pfam" id="PF07992">
    <property type="entry name" value="Pyr_redox_2"/>
    <property type="match status" value="1"/>
</dbReference>
<dbReference type="AlphaFoldDB" id="A0A5C5WCI2"/>
<dbReference type="InterPro" id="IPR023753">
    <property type="entry name" value="FAD/NAD-binding_dom"/>
</dbReference>
<proteinExistence type="inferred from homology"/>
<evidence type="ECO:0000259" key="7">
    <source>
        <dbReference type="Pfam" id="PF22366"/>
    </source>
</evidence>
<evidence type="ECO:0000313" key="9">
    <source>
        <dbReference type="Proteomes" id="UP000318995"/>
    </source>
</evidence>
<protein>
    <submittedName>
        <fullName evidence="8">NADH dehydrogenase-like protein</fullName>
        <ecNumber evidence="8">1.6.99.-</ecNumber>
    </submittedName>
</protein>
<dbReference type="GO" id="GO:0019646">
    <property type="term" value="P:aerobic electron transport chain"/>
    <property type="evidence" value="ECO:0007669"/>
    <property type="project" value="TreeGrafter"/>
</dbReference>
<evidence type="ECO:0000256" key="5">
    <source>
        <dbReference type="ARBA" id="ARBA00023002"/>
    </source>
</evidence>
<evidence type="ECO:0000313" key="8">
    <source>
        <dbReference type="EMBL" id="TWT47751.1"/>
    </source>
</evidence>
<dbReference type="EMBL" id="SJPH01000002">
    <property type="protein sequence ID" value="TWT47751.1"/>
    <property type="molecule type" value="Genomic_DNA"/>
</dbReference>
<dbReference type="InterPro" id="IPR054585">
    <property type="entry name" value="NDH2-like_C"/>
</dbReference>
<dbReference type="InterPro" id="IPR036188">
    <property type="entry name" value="FAD/NAD-bd_sf"/>
</dbReference>
<dbReference type="Proteomes" id="UP000318995">
    <property type="component" value="Unassembled WGS sequence"/>
</dbReference>
<evidence type="ECO:0000256" key="4">
    <source>
        <dbReference type="ARBA" id="ARBA00022827"/>
    </source>
</evidence>
<dbReference type="PRINTS" id="PR00368">
    <property type="entry name" value="FADPNR"/>
</dbReference>
<feature type="domain" description="External alternative NADH-ubiquinone oxidoreductase-like C-terminal" evidence="7">
    <location>
        <begin position="361"/>
        <end position="416"/>
    </location>
</feature>
<dbReference type="SUPFAM" id="SSF51905">
    <property type="entry name" value="FAD/NAD(P)-binding domain"/>
    <property type="match status" value="1"/>
</dbReference>
<evidence type="ECO:0000259" key="6">
    <source>
        <dbReference type="Pfam" id="PF07992"/>
    </source>
</evidence>
<dbReference type="Gene3D" id="3.50.50.100">
    <property type="match status" value="1"/>
</dbReference>
<gene>
    <name evidence="8" type="ORF">Pla111_13710</name>
</gene>
<evidence type="ECO:0000256" key="2">
    <source>
        <dbReference type="ARBA" id="ARBA00005272"/>
    </source>
</evidence>
<dbReference type="GO" id="GO:0003955">
    <property type="term" value="F:NAD(P)H dehydrogenase (quinone) activity"/>
    <property type="evidence" value="ECO:0007669"/>
    <property type="project" value="TreeGrafter"/>
</dbReference>
<keyword evidence="9" id="KW-1185">Reference proteome</keyword>
<dbReference type="PANTHER" id="PTHR42913:SF3">
    <property type="entry name" value="64 KDA MITOCHONDRIAL NADH DEHYDROGENASE (EUROFUNG)"/>
    <property type="match status" value="1"/>
</dbReference>
<comment type="caution">
    <text evidence="8">The sequence shown here is derived from an EMBL/GenBank/DDBJ whole genome shotgun (WGS) entry which is preliminary data.</text>
</comment>
<keyword evidence="5 8" id="KW-0560">Oxidoreductase</keyword>
<feature type="domain" description="FAD/NAD(P)-binding" evidence="6">
    <location>
        <begin position="12"/>
        <end position="336"/>
    </location>
</feature>
<organism evidence="8 9">
    <name type="scientific">Botrimarina hoheduenensis</name>
    <dbReference type="NCBI Taxonomy" id="2528000"/>
    <lineage>
        <taxon>Bacteria</taxon>
        <taxon>Pseudomonadati</taxon>
        <taxon>Planctomycetota</taxon>
        <taxon>Planctomycetia</taxon>
        <taxon>Pirellulales</taxon>
        <taxon>Lacipirellulaceae</taxon>
        <taxon>Botrimarina</taxon>
    </lineage>
</organism>
<accession>A0A5C5WCI2</accession>
<keyword evidence="3" id="KW-0285">Flavoprotein</keyword>
<reference evidence="8 9" key="1">
    <citation type="submission" date="2019-02" db="EMBL/GenBank/DDBJ databases">
        <title>Deep-cultivation of Planctomycetes and their phenomic and genomic characterization uncovers novel biology.</title>
        <authorList>
            <person name="Wiegand S."/>
            <person name="Jogler M."/>
            <person name="Boedeker C."/>
            <person name="Pinto D."/>
            <person name="Vollmers J."/>
            <person name="Rivas-Marin E."/>
            <person name="Kohn T."/>
            <person name="Peeters S.H."/>
            <person name="Heuer A."/>
            <person name="Rast P."/>
            <person name="Oberbeckmann S."/>
            <person name="Bunk B."/>
            <person name="Jeske O."/>
            <person name="Meyerdierks A."/>
            <person name="Storesund J.E."/>
            <person name="Kallscheuer N."/>
            <person name="Luecker S."/>
            <person name="Lage O.M."/>
            <person name="Pohl T."/>
            <person name="Merkel B.J."/>
            <person name="Hornburger P."/>
            <person name="Mueller R.-W."/>
            <person name="Bruemmer F."/>
            <person name="Labrenz M."/>
            <person name="Spormann A.M."/>
            <person name="Op Den Camp H."/>
            <person name="Overmann J."/>
            <person name="Amann R."/>
            <person name="Jetten M.S.M."/>
            <person name="Mascher T."/>
            <person name="Medema M.H."/>
            <person name="Devos D.P."/>
            <person name="Kaster A.-K."/>
            <person name="Ovreas L."/>
            <person name="Rohde M."/>
            <person name="Galperin M.Y."/>
            <person name="Jogler C."/>
        </authorList>
    </citation>
    <scope>NUCLEOTIDE SEQUENCE [LARGE SCALE GENOMIC DNA]</scope>
    <source>
        <strain evidence="8 9">Pla111</strain>
    </source>
</reference>